<dbReference type="CDD" id="cd07943">
    <property type="entry name" value="DRE_TIM_HOA"/>
    <property type="match status" value="1"/>
</dbReference>
<evidence type="ECO:0000256" key="1">
    <source>
        <dbReference type="ARBA" id="ARBA00008944"/>
    </source>
</evidence>
<keyword evidence="4 7" id="KW-0464">Manganese</keyword>
<evidence type="ECO:0000259" key="9">
    <source>
        <dbReference type="PROSITE" id="PS50991"/>
    </source>
</evidence>
<comment type="catalytic activity">
    <reaction evidence="6">
        <text>(S)-4-hydroxy-2-oxohexanoate = propanal + pyruvate</text>
        <dbReference type="Rhea" id="RHEA:36003"/>
        <dbReference type="ChEBI" id="CHEBI:15361"/>
        <dbReference type="ChEBI" id="CHEBI:17153"/>
        <dbReference type="ChEBI" id="CHEBI:73142"/>
        <dbReference type="EC" id="4.1.3.43"/>
    </reaction>
    <physiologicalReaction direction="left-to-right" evidence="6">
        <dbReference type="Rhea" id="RHEA:36004"/>
    </physiologicalReaction>
</comment>
<feature type="binding site" evidence="7">
    <location>
        <begin position="31"/>
        <end position="32"/>
    </location>
    <ligand>
        <name>substrate</name>
    </ligand>
</feature>
<dbReference type="AlphaFoldDB" id="A0A9X2GYT2"/>
<dbReference type="GO" id="GO:0003852">
    <property type="term" value="F:2-isopropylmalate synthase activity"/>
    <property type="evidence" value="ECO:0007669"/>
    <property type="project" value="TreeGrafter"/>
</dbReference>
<feature type="active site" description="Proton acceptor" evidence="7">
    <location>
        <position position="35"/>
    </location>
</feature>
<dbReference type="OrthoDB" id="9803573at2"/>
<evidence type="ECO:0000256" key="5">
    <source>
        <dbReference type="ARBA" id="ARBA00023239"/>
    </source>
</evidence>
<keyword evidence="11" id="KW-1185">Reference proteome</keyword>
<name>A0A9X2GYT2_9MICO</name>
<feature type="binding site" evidence="7">
    <location>
        <position position="214"/>
    </location>
    <ligand>
        <name>Mn(2+)</name>
        <dbReference type="ChEBI" id="CHEBI:29035"/>
    </ligand>
</feature>
<accession>A0A9X2GYT2</accession>
<dbReference type="SUPFAM" id="SSF89000">
    <property type="entry name" value="post-HMGL domain-like"/>
    <property type="match status" value="1"/>
</dbReference>
<dbReference type="RefSeq" id="WP_156999707.1">
    <property type="nucleotide sequence ID" value="NZ_JAMZDY010000001.1"/>
</dbReference>
<dbReference type="Gene3D" id="1.10.8.60">
    <property type="match status" value="1"/>
</dbReference>
<evidence type="ECO:0000256" key="7">
    <source>
        <dbReference type="HAMAP-Rule" id="MF_01656"/>
    </source>
</evidence>
<dbReference type="EMBL" id="JAMZDY010000001">
    <property type="protein sequence ID" value="MCP2369936.1"/>
    <property type="molecule type" value="Genomic_DNA"/>
</dbReference>
<evidence type="ECO:0000313" key="11">
    <source>
        <dbReference type="Proteomes" id="UP001139722"/>
    </source>
</evidence>
<keyword evidence="5 7" id="KW-0456">Lyase</keyword>
<dbReference type="NCBIfam" id="NF006049">
    <property type="entry name" value="PRK08195.1"/>
    <property type="match status" value="1"/>
</dbReference>
<dbReference type="InterPro" id="IPR012425">
    <property type="entry name" value="DmpG_comm"/>
</dbReference>
<dbReference type="InterPro" id="IPR035685">
    <property type="entry name" value="DRE_TIM_HOA"/>
</dbReference>
<comment type="similarity">
    <text evidence="1 7">Belongs to the 4-hydroxy-2-oxovalerate aldolase family.</text>
</comment>
<dbReference type="HAMAP" id="MF_01656">
    <property type="entry name" value="HOA"/>
    <property type="match status" value="1"/>
</dbReference>
<dbReference type="PANTHER" id="PTHR10277:SF9">
    <property type="entry name" value="2-ISOPROPYLMALATE SYNTHASE 1, CHLOROPLASTIC-RELATED"/>
    <property type="match status" value="1"/>
</dbReference>
<comment type="caution">
    <text evidence="10">The sequence shown here is derived from an EMBL/GenBank/DDBJ whole genome shotgun (WGS) entry which is preliminary data.</text>
</comment>
<reference evidence="10" key="1">
    <citation type="submission" date="2022-06" db="EMBL/GenBank/DDBJ databases">
        <title>Sequencing the genomes of 1000 actinobacteria strains.</title>
        <authorList>
            <person name="Klenk H.-P."/>
        </authorList>
    </citation>
    <scope>NUCLEOTIDE SEQUENCE</scope>
    <source>
        <strain evidence="10">DSM 22016</strain>
    </source>
</reference>
<comment type="catalytic activity">
    <reaction evidence="7">
        <text>(S)-4-hydroxy-2-oxopentanoate = acetaldehyde + pyruvate</text>
        <dbReference type="Rhea" id="RHEA:22624"/>
        <dbReference type="ChEBI" id="CHEBI:15343"/>
        <dbReference type="ChEBI" id="CHEBI:15361"/>
        <dbReference type="ChEBI" id="CHEBI:73143"/>
        <dbReference type="EC" id="4.1.3.39"/>
    </reaction>
</comment>
<feature type="binding site" evidence="7">
    <location>
        <position position="185"/>
    </location>
    <ligand>
        <name>substrate</name>
    </ligand>
</feature>
<proteinExistence type="inferred from homology"/>
<dbReference type="Pfam" id="PF07836">
    <property type="entry name" value="DmpG_comm"/>
    <property type="match status" value="1"/>
</dbReference>
<dbReference type="Proteomes" id="UP001139722">
    <property type="component" value="Unassembled WGS sequence"/>
</dbReference>
<feature type="domain" description="Pyruvate carboxyltransferase" evidence="9">
    <location>
        <begin position="23"/>
        <end position="275"/>
    </location>
</feature>
<keyword evidence="3 7" id="KW-0058">Aromatic hydrocarbons catabolism</keyword>
<sequence>MTAQQPTNAAPAASAPEASATRVYVQDVTLRDGMHALAHRYTVEQVRDIAAALEAAGVDAIEVAHGDGLGGSSVAYGHGADTDERWIAAAASVLTRAKLTTLILPGIGTIDDLARARDLGVRSVRVATHCTEADVAAQHIGWARDHGMDVSGFLMMSHLNDPEGLAEQARRMESYGAHCVYVTDSGGRLTMADVARRIDAYREVLSPDTQIGIHAHENLSLSVANSVTAVEHGALRVDASLAGQGAGAGNTPIEAFIAVANLLGWQHGCDLFALQDAAEELVRPLQRRPVRVDRETLSLGYAGVYSSFLLHAERAAERHGLDARDILIELGRRRMVGGQEDMIVDVALDLLAERADAARAGAAASAGAGAVA</sequence>
<dbReference type="Pfam" id="PF00682">
    <property type="entry name" value="HMGL-like"/>
    <property type="match status" value="1"/>
</dbReference>
<dbReference type="InterPro" id="IPR017629">
    <property type="entry name" value="4OH_2_O-val_aldolase"/>
</dbReference>
<dbReference type="InterPro" id="IPR000891">
    <property type="entry name" value="PYR_CT"/>
</dbReference>
<feature type="binding site" evidence="7">
    <location>
        <position position="216"/>
    </location>
    <ligand>
        <name>Mn(2+)</name>
        <dbReference type="ChEBI" id="CHEBI:29035"/>
    </ligand>
</feature>
<evidence type="ECO:0000256" key="8">
    <source>
        <dbReference type="NCBIfam" id="TIGR03217"/>
    </source>
</evidence>
<keyword evidence="2 7" id="KW-0479">Metal-binding</keyword>
<dbReference type="Gene3D" id="3.20.20.70">
    <property type="entry name" value="Aldolase class I"/>
    <property type="match status" value="1"/>
</dbReference>
<dbReference type="InterPro" id="IPR050073">
    <property type="entry name" value="2-IPM_HCS-like"/>
</dbReference>
<feature type="site" description="Transition state stabilizer" evidence="7">
    <location>
        <position position="31"/>
    </location>
</feature>
<evidence type="ECO:0000256" key="6">
    <source>
        <dbReference type="ARBA" id="ARBA00023518"/>
    </source>
</evidence>
<dbReference type="PANTHER" id="PTHR10277">
    <property type="entry name" value="HOMOCITRATE SYNTHASE-RELATED"/>
    <property type="match status" value="1"/>
</dbReference>
<dbReference type="GO" id="GO:0009098">
    <property type="term" value="P:L-leucine biosynthetic process"/>
    <property type="evidence" value="ECO:0007669"/>
    <property type="project" value="TreeGrafter"/>
</dbReference>
<evidence type="ECO:0000256" key="2">
    <source>
        <dbReference type="ARBA" id="ARBA00022723"/>
    </source>
</evidence>
<organism evidence="10 11">
    <name type="scientific">Agromyces terreus</name>
    <dbReference type="NCBI Taxonomy" id="424795"/>
    <lineage>
        <taxon>Bacteria</taxon>
        <taxon>Bacillati</taxon>
        <taxon>Actinomycetota</taxon>
        <taxon>Actinomycetes</taxon>
        <taxon>Micrococcales</taxon>
        <taxon>Microbacteriaceae</taxon>
        <taxon>Agromyces</taxon>
    </lineage>
</organism>
<evidence type="ECO:0000313" key="10">
    <source>
        <dbReference type="EMBL" id="MCP2369936.1"/>
    </source>
</evidence>
<gene>
    <name evidence="10" type="ORF">BJ978_000612</name>
</gene>
<feature type="binding site" evidence="7">
    <location>
        <position position="305"/>
    </location>
    <ligand>
        <name>substrate</name>
    </ligand>
</feature>
<dbReference type="InterPro" id="IPR013785">
    <property type="entry name" value="Aldolase_TIM"/>
</dbReference>
<feature type="binding site" evidence="7">
    <location>
        <position position="214"/>
    </location>
    <ligand>
        <name>substrate</name>
    </ligand>
</feature>
<dbReference type="NCBIfam" id="TIGR03217">
    <property type="entry name" value="4OH_2_O_val_ald"/>
    <property type="match status" value="1"/>
</dbReference>
<dbReference type="GO" id="GO:0008701">
    <property type="term" value="F:4-hydroxy-2-oxovalerate aldolase activity"/>
    <property type="evidence" value="ECO:0007669"/>
    <property type="project" value="UniProtKB-UniRule"/>
</dbReference>
<dbReference type="EC" id="4.1.3.39" evidence="7 8"/>
<dbReference type="GO" id="GO:0030145">
    <property type="term" value="F:manganese ion binding"/>
    <property type="evidence" value="ECO:0007669"/>
    <property type="project" value="UniProtKB-UniRule"/>
</dbReference>
<protein>
    <recommendedName>
        <fullName evidence="7 8">4-hydroxy-2-oxovalerate aldolase</fullName>
        <shortName evidence="7">HOA</shortName>
        <ecNumber evidence="7 8">4.1.3.39</ecNumber>
    </recommendedName>
    <alternativeName>
        <fullName evidence="7">4-hydroxy-2-keto-pentanoic acid aldolase</fullName>
    </alternativeName>
    <alternativeName>
        <fullName evidence="7">4-hydroxy-2-oxopentanoate aldolase</fullName>
    </alternativeName>
</protein>
<evidence type="ECO:0000256" key="4">
    <source>
        <dbReference type="ARBA" id="ARBA00023211"/>
    </source>
</evidence>
<feature type="binding site" evidence="7">
    <location>
        <position position="32"/>
    </location>
    <ligand>
        <name>Mn(2+)</name>
        <dbReference type="ChEBI" id="CHEBI:29035"/>
    </ligand>
</feature>
<dbReference type="PROSITE" id="PS50991">
    <property type="entry name" value="PYR_CT"/>
    <property type="match status" value="1"/>
</dbReference>
<dbReference type="SUPFAM" id="SSF51569">
    <property type="entry name" value="Aldolase"/>
    <property type="match status" value="1"/>
</dbReference>
<evidence type="ECO:0000256" key="3">
    <source>
        <dbReference type="ARBA" id="ARBA00022797"/>
    </source>
</evidence>